<reference evidence="18" key="3">
    <citation type="submission" date="2025-09" db="UniProtKB">
        <authorList>
            <consortium name="Ensembl"/>
        </authorList>
    </citation>
    <scope>IDENTIFICATION</scope>
</reference>
<dbReference type="GeneID" id="108940928"/>
<dbReference type="GO" id="GO:0005886">
    <property type="term" value="C:plasma membrane"/>
    <property type="evidence" value="ECO:0007669"/>
    <property type="project" value="TreeGrafter"/>
</dbReference>
<dbReference type="CTD" id="4037"/>
<feature type="disulfide bond" evidence="13">
    <location>
        <begin position="372"/>
        <end position="387"/>
    </location>
</feature>
<evidence type="ECO:0000256" key="16">
    <source>
        <dbReference type="SAM" id="SignalP"/>
    </source>
</evidence>
<evidence type="ECO:0000256" key="14">
    <source>
        <dbReference type="SAM" id="MobiDB-lite"/>
    </source>
</evidence>
<evidence type="ECO:0000256" key="9">
    <source>
        <dbReference type="ARBA" id="ARBA00023157"/>
    </source>
</evidence>
<evidence type="ECO:0000256" key="15">
    <source>
        <dbReference type="SAM" id="Phobius"/>
    </source>
</evidence>
<feature type="chain" id="PRO_5034926237" evidence="16">
    <location>
        <begin position="22"/>
        <end position="823"/>
    </location>
</feature>
<sequence length="823" mass="88925">MERSGAPVLLLLLLEWSCARCAVVACAAACSGKVELHTERRGVIYSPSWPLNYPPGLNCSWNIQGEKGDVITISFRNFDLEESGKCSGDRLLLGPTWRDEYRVCGALLPPPFISTHGRVWLHFHSRANSSGQAQGFRLSYIRGKLGQSSCQGDEFLCGNGKCLPRAWRCNGLDECDDGTDERSCAPPPTESRPGQCPPATFPCAQGQSVRCLTETLRCDGGRDCADGSDEANCPDTSCGKRLSNFYGSFASPDFFRPARSAEELRCSWMVDTRDPKRIVLQLDLWLGSGDAVHVYDGLGERADRLLRTLSSGDNRRPAVVESSRGQLTVLYRAAPLSAGHGFNATYQVKGYCFPGERPCGDDQGCFSERQRCDGYWHCPSGRDEEDCPLCQAGEYPCEGASGACYVLSERCNNQKKCPDGSDEKNCFDCQPGNFHCGTNLCILETWRCDGQEDCQDGSDERDCLVAVPRKVITAALIGSLVCGLLLVIALGCAFKLYSLRTREYRAFETQMTRLEAEFVRREAPPSYGQLIAQGLIPPVEDFPVYNPSQASMLQNIRTAMRRQIRRHSSRRASSRRRLGRLWSRLFHRGTRLRGQIPLLTPPGAGRPPLSTGGSAHSYQAVGSGGGAAVAASWALPACSSVGLALQGEAGTVYHPPTDSPSSPLSPLSPSSPPSASDTVEEELCANSPRLPEQTGICSSHPNPRILHVGQVDMEGSSRYHEPGNMPGSSACSLSRRASRKLVQGWAANLRGVAVRRYSPLGTPPSTDSSGPPAHGEGHVQGASGIQKDDQTCQSQVVGQAASGPSAGRASPSSDEDDESLLLC</sequence>
<gene>
    <name evidence="18" type="primary">LRP3</name>
    <name evidence="18" type="synonym">lrp3</name>
</gene>
<feature type="disulfide bond" evidence="13">
    <location>
        <begin position="429"/>
        <end position="441"/>
    </location>
</feature>
<reference evidence="18" key="2">
    <citation type="submission" date="2025-08" db="UniProtKB">
        <authorList>
            <consortium name="Ensembl"/>
        </authorList>
    </citation>
    <scope>IDENTIFICATION</scope>
</reference>
<feature type="disulfide bond" evidence="13">
    <location>
        <begin position="218"/>
        <end position="233"/>
    </location>
</feature>
<keyword evidence="6" id="KW-0677">Repeat</keyword>
<feature type="domain" description="CUB" evidence="17">
    <location>
        <begin position="238"/>
        <end position="349"/>
    </location>
</feature>
<evidence type="ECO:0000256" key="4">
    <source>
        <dbReference type="ARBA" id="ARBA00022692"/>
    </source>
</evidence>
<dbReference type="Pfam" id="PF00431">
    <property type="entry name" value="CUB"/>
    <property type="match status" value="2"/>
</dbReference>
<comment type="subcellular location">
    <subcellularLocation>
        <location evidence="12">Membrane</location>
        <location evidence="12">Coated pit</location>
    </subcellularLocation>
    <subcellularLocation>
        <location evidence="1">Membrane</location>
        <topology evidence="1">Single-pass membrane protein</topology>
    </subcellularLocation>
</comment>
<feature type="disulfide bond" evidence="13">
    <location>
        <begin position="436"/>
        <end position="454"/>
    </location>
</feature>
<keyword evidence="7 15" id="KW-1133">Transmembrane helix</keyword>
<dbReference type="Gene3D" id="4.10.400.10">
    <property type="entry name" value="Low-density Lipoprotein Receptor"/>
    <property type="match status" value="5"/>
</dbReference>
<dbReference type="PROSITE" id="PS50068">
    <property type="entry name" value="LDLRA_2"/>
    <property type="match status" value="5"/>
</dbReference>
<dbReference type="InterPro" id="IPR000859">
    <property type="entry name" value="CUB_dom"/>
</dbReference>
<dbReference type="PANTHER" id="PTHR24270">
    <property type="entry name" value="LOW-DENSITY LIPOPROTEIN RECEPTOR-RELATED"/>
    <property type="match status" value="1"/>
</dbReference>
<dbReference type="Gene3D" id="2.60.120.290">
    <property type="entry name" value="Spermadhesin, CUB domain"/>
    <property type="match status" value="2"/>
</dbReference>
<feature type="disulfide bond" evidence="13">
    <location>
        <begin position="157"/>
        <end position="175"/>
    </location>
</feature>
<keyword evidence="11" id="KW-0325">Glycoprotein</keyword>
<keyword evidence="19" id="KW-1185">Reference proteome</keyword>
<evidence type="ECO:0000256" key="10">
    <source>
        <dbReference type="ARBA" id="ARBA00023176"/>
    </source>
</evidence>
<feature type="signal peptide" evidence="16">
    <location>
        <begin position="1"/>
        <end position="21"/>
    </location>
</feature>
<evidence type="ECO:0000256" key="6">
    <source>
        <dbReference type="ARBA" id="ARBA00022737"/>
    </source>
</evidence>
<feature type="compositionally biased region" description="Acidic residues" evidence="14">
    <location>
        <begin position="813"/>
        <end position="823"/>
    </location>
</feature>
<feature type="compositionally biased region" description="Low complexity" evidence="14">
    <location>
        <begin position="800"/>
        <end position="812"/>
    </location>
</feature>
<dbReference type="SUPFAM" id="SSF57424">
    <property type="entry name" value="LDL receptor-like module"/>
    <property type="match status" value="5"/>
</dbReference>
<evidence type="ECO:0000313" key="18">
    <source>
        <dbReference type="Ensembl" id="ENSSFOP00015017894.2"/>
    </source>
</evidence>
<keyword evidence="9 13" id="KW-1015">Disulfide bond</keyword>
<dbReference type="RefSeq" id="XP_029111963.1">
    <property type="nucleotide sequence ID" value="XM_029256130.1"/>
</dbReference>
<organism evidence="18 19">
    <name type="scientific">Scleropages formosus</name>
    <name type="common">Asian bonytongue</name>
    <name type="synonym">Osteoglossum formosum</name>
    <dbReference type="NCBI Taxonomy" id="113540"/>
    <lineage>
        <taxon>Eukaryota</taxon>
        <taxon>Metazoa</taxon>
        <taxon>Chordata</taxon>
        <taxon>Craniata</taxon>
        <taxon>Vertebrata</taxon>
        <taxon>Euteleostomi</taxon>
        <taxon>Actinopterygii</taxon>
        <taxon>Neopterygii</taxon>
        <taxon>Teleostei</taxon>
        <taxon>Osteoglossocephala</taxon>
        <taxon>Osteoglossomorpha</taxon>
        <taxon>Osteoglossiformes</taxon>
        <taxon>Osteoglossidae</taxon>
        <taxon>Scleropages</taxon>
    </lineage>
</organism>
<protein>
    <submittedName>
        <fullName evidence="18">Low density lipoprotein receptor-related protein 3</fullName>
    </submittedName>
</protein>
<dbReference type="SMART" id="SM00042">
    <property type="entry name" value="CUB"/>
    <property type="match status" value="2"/>
</dbReference>
<name>A0A8C9RSW3_SCLFO</name>
<feature type="region of interest" description="Disordered" evidence="14">
    <location>
        <begin position="593"/>
        <end position="616"/>
    </location>
</feature>
<dbReference type="FunFam" id="4.10.400.10:FF:000050">
    <property type="entry name" value="low-density lipoprotein receptor-related protein 10"/>
    <property type="match status" value="1"/>
</dbReference>
<dbReference type="KEGG" id="sfm:108940928"/>
<dbReference type="Ensembl" id="ENSSFOT00015018097.2">
    <property type="protein sequence ID" value="ENSSFOP00015017894.2"/>
    <property type="gene ID" value="ENSSFOG00015011517.2"/>
</dbReference>
<evidence type="ECO:0000313" key="19">
    <source>
        <dbReference type="Proteomes" id="UP000694397"/>
    </source>
</evidence>
<evidence type="ECO:0000256" key="1">
    <source>
        <dbReference type="ARBA" id="ARBA00004167"/>
    </source>
</evidence>
<evidence type="ECO:0000256" key="11">
    <source>
        <dbReference type="ARBA" id="ARBA00023180"/>
    </source>
</evidence>
<keyword evidence="5 16" id="KW-0732">Signal</keyword>
<dbReference type="PROSITE" id="PS01209">
    <property type="entry name" value="LDLRA_1"/>
    <property type="match status" value="3"/>
</dbReference>
<feature type="disulfide bond" evidence="13">
    <location>
        <begin position="448"/>
        <end position="463"/>
    </location>
</feature>
<dbReference type="InterPro" id="IPR036055">
    <property type="entry name" value="LDL_receptor-like_sf"/>
</dbReference>
<dbReference type="SUPFAM" id="SSF49854">
    <property type="entry name" value="Spermadhesin, CUB domain"/>
    <property type="match status" value="2"/>
</dbReference>
<dbReference type="GO" id="GO:0006897">
    <property type="term" value="P:endocytosis"/>
    <property type="evidence" value="ECO:0007669"/>
    <property type="project" value="UniProtKB-KW"/>
</dbReference>
<evidence type="ECO:0000256" key="3">
    <source>
        <dbReference type="ARBA" id="ARBA00022583"/>
    </source>
</evidence>
<evidence type="ECO:0000256" key="5">
    <source>
        <dbReference type="ARBA" id="ARBA00022729"/>
    </source>
</evidence>
<feature type="transmembrane region" description="Helical" evidence="15">
    <location>
        <begin position="471"/>
        <end position="497"/>
    </location>
</feature>
<feature type="disulfide bond" evidence="13">
    <location>
        <begin position="411"/>
        <end position="426"/>
    </location>
</feature>
<dbReference type="GO" id="GO:0005905">
    <property type="term" value="C:clathrin-coated pit"/>
    <property type="evidence" value="ECO:0007669"/>
    <property type="project" value="UniProtKB-KW"/>
</dbReference>
<dbReference type="Proteomes" id="UP000694397">
    <property type="component" value="Chromosome 11"/>
</dbReference>
<keyword evidence="8 15" id="KW-0472">Membrane</keyword>
<evidence type="ECO:0000256" key="8">
    <source>
        <dbReference type="ARBA" id="ARBA00023136"/>
    </source>
</evidence>
<dbReference type="PROSITE" id="PS01180">
    <property type="entry name" value="CUB"/>
    <property type="match status" value="2"/>
</dbReference>
<evidence type="ECO:0000256" key="13">
    <source>
        <dbReference type="PROSITE-ProRule" id="PRU00124"/>
    </source>
</evidence>
<comment type="similarity">
    <text evidence="2">Belongs to the LDLR family.</text>
</comment>
<feature type="domain" description="CUB" evidence="17">
    <location>
        <begin position="30"/>
        <end position="143"/>
    </location>
</feature>
<dbReference type="AlphaFoldDB" id="A0A8C9RSW3"/>
<reference evidence="18 19" key="1">
    <citation type="submission" date="2019-04" db="EMBL/GenBank/DDBJ databases">
        <authorList>
            <consortium name="Wellcome Sanger Institute Data Sharing"/>
        </authorList>
    </citation>
    <scope>NUCLEOTIDE SEQUENCE [LARGE SCALE GENOMIC DNA]</scope>
</reference>
<feature type="region of interest" description="Disordered" evidence="14">
    <location>
        <begin position="757"/>
        <end position="823"/>
    </location>
</feature>
<dbReference type="CDD" id="cd00041">
    <property type="entry name" value="CUB"/>
    <property type="match status" value="2"/>
</dbReference>
<keyword evidence="10" id="KW-0168">Coated pit</keyword>
<dbReference type="InterPro" id="IPR035914">
    <property type="entry name" value="Sperma_CUB_dom_sf"/>
</dbReference>
<feature type="disulfide bond" evidence="13">
    <location>
        <begin position="150"/>
        <end position="162"/>
    </location>
</feature>
<proteinExistence type="inferred from homology"/>
<evidence type="ECO:0000256" key="2">
    <source>
        <dbReference type="ARBA" id="ARBA00009939"/>
    </source>
</evidence>
<feature type="disulfide bond" evidence="13">
    <location>
        <begin position="169"/>
        <end position="184"/>
    </location>
</feature>
<feature type="region of interest" description="Disordered" evidence="14">
    <location>
        <begin position="652"/>
        <end position="682"/>
    </location>
</feature>
<dbReference type="InterPro" id="IPR002172">
    <property type="entry name" value="LDrepeatLR_classA_rpt"/>
</dbReference>
<feature type="compositionally biased region" description="Low complexity" evidence="14">
    <location>
        <begin position="758"/>
        <end position="772"/>
    </location>
</feature>
<dbReference type="Pfam" id="PF00057">
    <property type="entry name" value="Ldl_recept_a"/>
    <property type="match status" value="4"/>
</dbReference>
<dbReference type="PRINTS" id="PR00261">
    <property type="entry name" value="LDLRECEPTOR"/>
</dbReference>
<evidence type="ECO:0000256" key="7">
    <source>
        <dbReference type="ARBA" id="ARBA00022989"/>
    </source>
</evidence>
<dbReference type="GeneTree" id="ENSGT00940000160021"/>
<dbReference type="PANTHER" id="PTHR24270:SF22">
    <property type="entry name" value="LOW-DENSITY LIPOPROTEIN RECEPTOR-RELATED PROTEIN 3"/>
    <property type="match status" value="1"/>
</dbReference>
<feature type="compositionally biased region" description="Low complexity" evidence="14">
    <location>
        <begin position="655"/>
        <end position="677"/>
    </location>
</feature>
<dbReference type="InterPro" id="IPR023415">
    <property type="entry name" value="LDLR_class-A_CS"/>
</dbReference>
<evidence type="ECO:0000259" key="17">
    <source>
        <dbReference type="PROSITE" id="PS01180"/>
    </source>
</evidence>
<evidence type="ECO:0000256" key="12">
    <source>
        <dbReference type="ARBA" id="ARBA00037878"/>
    </source>
</evidence>
<dbReference type="OrthoDB" id="10020456at2759"/>
<comment type="caution">
    <text evidence="13">Lacks conserved residue(s) required for the propagation of feature annotation.</text>
</comment>
<dbReference type="SMART" id="SM00192">
    <property type="entry name" value="LDLa"/>
    <property type="match status" value="5"/>
</dbReference>
<keyword evidence="3" id="KW-0254">Endocytosis</keyword>
<accession>A0A8C9RSW3</accession>
<dbReference type="FunFam" id="4.10.400.10:FF:000034">
    <property type="entry name" value="Low-density lipoprotein receptor-related protein 2"/>
    <property type="match status" value="1"/>
</dbReference>
<dbReference type="InterPro" id="IPR050685">
    <property type="entry name" value="LDLR"/>
</dbReference>
<dbReference type="CDD" id="cd00112">
    <property type="entry name" value="LDLa"/>
    <property type="match status" value="5"/>
</dbReference>
<keyword evidence="4 15" id="KW-0812">Transmembrane</keyword>